<dbReference type="Pfam" id="PF22053">
    <property type="entry name" value="DUF6938"/>
    <property type="match status" value="1"/>
</dbReference>
<feature type="non-terminal residue" evidence="4">
    <location>
        <position position="1"/>
    </location>
</feature>
<sequence>CFSSTWPLGTDLSTHQHARPFFFFVVVVVVVAIVVLPISARRARDPQLMIRRVGDHEAYSALRASELGDGTLEARELEDAMAYVKVYEQPGRPLLVQQNDSIVKNHSIGLYDGCKNAVEEPRSRSELLRRDRPADVRWTAHCCRKRDTILAERADQRPPACLPGPGLASCLPSPRTPACACRLKQPLDSGSGGRARGGGSGRLRARAAPQRRILKSAAVAVQ</sequence>
<accession>A0ABN9WAE2</accession>
<evidence type="ECO:0000313" key="5">
    <source>
        <dbReference type="Proteomes" id="UP001189429"/>
    </source>
</evidence>
<protein>
    <recommendedName>
        <fullName evidence="3">DUF6938 domain-containing protein</fullName>
    </recommendedName>
</protein>
<gene>
    <name evidence="4" type="ORF">PCOR1329_LOCUS65474</name>
</gene>
<evidence type="ECO:0000256" key="2">
    <source>
        <dbReference type="SAM" id="Phobius"/>
    </source>
</evidence>
<evidence type="ECO:0000313" key="4">
    <source>
        <dbReference type="EMBL" id="CAK0883214.1"/>
    </source>
</evidence>
<organism evidence="4 5">
    <name type="scientific">Prorocentrum cordatum</name>
    <dbReference type="NCBI Taxonomy" id="2364126"/>
    <lineage>
        <taxon>Eukaryota</taxon>
        <taxon>Sar</taxon>
        <taxon>Alveolata</taxon>
        <taxon>Dinophyceae</taxon>
        <taxon>Prorocentrales</taxon>
        <taxon>Prorocentraceae</taxon>
        <taxon>Prorocentrum</taxon>
    </lineage>
</organism>
<feature type="transmembrane region" description="Helical" evidence="2">
    <location>
        <begin position="20"/>
        <end position="40"/>
    </location>
</feature>
<feature type="region of interest" description="Disordered" evidence="1">
    <location>
        <begin position="188"/>
        <end position="209"/>
    </location>
</feature>
<keyword evidence="2" id="KW-0812">Transmembrane</keyword>
<dbReference type="EMBL" id="CAUYUJ010018390">
    <property type="protein sequence ID" value="CAK0883214.1"/>
    <property type="molecule type" value="Genomic_DNA"/>
</dbReference>
<keyword evidence="2" id="KW-1133">Transmembrane helix</keyword>
<feature type="domain" description="DUF6938" evidence="3">
    <location>
        <begin position="46"/>
        <end position="119"/>
    </location>
</feature>
<dbReference type="InterPro" id="IPR054218">
    <property type="entry name" value="DUF6938"/>
</dbReference>
<dbReference type="Proteomes" id="UP001189429">
    <property type="component" value="Unassembled WGS sequence"/>
</dbReference>
<keyword evidence="2" id="KW-0472">Membrane</keyword>
<name>A0ABN9WAE2_9DINO</name>
<keyword evidence="5" id="KW-1185">Reference proteome</keyword>
<comment type="caution">
    <text evidence="4">The sequence shown here is derived from an EMBL/GenBank/DDBJ whole genome shotgun (WGS) entry which is preliminary data.</text>
</comment>
<reference evidence="4" key="1">
    <citation type="submission" date="2023-10" db="EMBL/GenBank/DDBJ databases">
        <authorList>
            <person name="Chen Y."/>
            <person name="Shah S."/>
            <person name="Dougan E. K."/>
            <person name="Thang M."/>
            <person name="Chan C."/>
        </authorList>
    </citation>
    <scope>NUCLEOTIDE SEQUENCE [LARGE SCALE GENOMIC DNA]</scope>
</reference>
<evidence type="ECO:0000259" key="3">
    <source>
        <dbReference type="Pfam" id="PF22053"/>
    </source>
</evidence>
<proteinExistence type="predicted"/>
<evidence type="ECO:0000256" key="1">
    <source>
        <dbReference type="SAM" id="MobiDB-lite"/>
    </source>
</evidence>
<feature type="compositionally biased region" description="Gly residues" evidence="1">
    <location>
        <begin position="190"/>
        <end position="201"/>
    </location>
</feature>